<dbReference type="VEuPathDB" id="FungiDB:PSTT_08766"/>
<dbReference type="AlphaFoldDB" id="A0A2S4WMM2"/>
<evidence type="ECO:0000313" key="3">
    <source>
        <dbReference type="Proteomes" id="UP000238274"/>
    </source>
</evidence>
<dbReference type="OrthoDB" id="10278251at2759"/>
<reference evidence="2 3" key="1">
    <citation type="submission" date="2017-12" db="EMBL/GenBank/DDBJ databases">
        <title>Gene loss provides genomic basis for host adaptation in cereal stripe rust fungi.</title>
        <authorList>
            <person name="Xia C."/>
        </authorList>
    </citation>
    <scope>NUCLEOTIDE SEQUENCE [LARGE SCALE GENOMIC DNA]</scope>
    <source>
        <strain evidence="2 3">93TX-2</strain>
    </source>
</reference>
<comment type="caution">
    <text evidence="2">The sequence shown here is derived from an EMBL/GenBank/DDBJ whole genome shotgun (WGS) entry which is preliminary data.</text>
</comment>
<evidence type="ECO:0000256" key="1">
    <source>
        <dbReference type="SAM" id="MobiDB-lite"/>
    </source>
</evidence>
<keyword evidence="3" id="KW-1185">Reference proteome</keyword>
<name>A0A2S4WMM2_9BASI</name>
<reference evidence="3" key="2">
    <citation type="journal article" date="2018" name="BMC Genomics">
        <title>Genomic insights into host adaptation between the wheat stripe rust pathogen (Puccinia striiformis f. sp. tritici) and the barley stripe rust pathogen (Puccinia striiformis f. sp. hordei).</title>
        <authorList>
            <person name="Xia C."/>
            <person name="Wang M."/>
            <person name="Yin C."/>
            <person name="Cornejo O.E."/>
            <person name="Hulbert S.H."/>
            <person name="Chen X."/>
        </authorList>
    </citation>
    <scope>NUCLEOTIDE SEQUENCE [LARGE SCALE GENOMIC DNA]</scope>
    <source>
        <strain evidence="3">93TX-2</strain>
    </source>
</reference>
<feature type="region of interest" description="Disordered" evidence="1">
    <location>
        <begin position="206"/>
        <end position="229"/>
    </location>
</feature>
<dbReference type="VEuPathDB" id="FungiDB:PSHT_00675"/>
<protein>
    <submittedName>
        <fullName evidence="2">Uncharacterized protein</fullName>
    </submittedName>
</protein>
<feature type="region of interest" description="Disordered" evidence="1">
    <location>
        <begin position="242"/>
        <end position="307"/>
    </location>
</feature>
<proteinExistence type="predicted"/>
<organism evidence="2 3">
    <name type="scientific">Puccinia striiformis</name>
    <dbReference type="NCBI Taxonomy" id="27350"/>
    <lineage>
        <taxon>Eukaryota</taxon>
        <taxon>Fungi</taxon>
        <taxon>Dikarya</taxon>
        <taxon>Basidiomycota</taxon>
        <taxon>Pucciniomycotina</taxon>
        <taxon>Pucciniomycetes</taxon>
        <taxon>Pucciniales</taxon>
        <taxon>Pucciniaceae</taxon>
        <taxon>Puccinia</taxon>
    </lineage>
</organism>
<reference evidence="3" key="3">
    <citation type="journal article" date="2018" name="Mol. Plant Microbe Interact.">
        <title>Genome sequence resources for the wheat stripe rust pathogen (Puccinia striiformis f. sp. tritici) and the barley stripe rust pathogen (Puccinia striiformis f. sp. hordei).</title>
        <authorList>
            <person name="Xia C."/>
            <person name="Wang M."/>
            <person name="Yin C."/>
            <person name="Cornejo O.E."/>
            <person name="Hulbert S.H."/>
            <person name="Chen X."/>
        </authorList>
    </citation>
    <scope>NUCLEOTIDE SEQUENCE [LARGE SCALE GENOMIC DNA]</scope>
    <source>
        <strain evidence="3">93TX-2</strain>
    </source>
</reference>
<feature type="compositionally biased region" description="Basic and acidic residues" evidence="1">
    <location>
        <begin position="206"/>
        <end position="219"/>
    </location>
</feature>
<dbReference type="Proteomes" id="UP000238274">
    <property type="component" value="Unassembled WGS sequence"/>
</dbReference>
<feature type="compositionally biased region" description="Low complexity" evidence="1">
    <location>
        <begin position="261"/>
        <end position="276"/>
    </location>
</feature>
<evidence type="ECO:0000313" key="2">
    <source>
        <dbReference type="EMBL" id="POW22947.1"/>
    </source>
</evidence>
<feature type="compositionally biased region" description="Polar residues" evidence="1">
    <location>
        <begin position="245"/>
        <end position="255"/>
    </location>
</feature>
<sequence length="733" mass="82839">MVASLKMIFRCLILQGIGMTCLALLGLNTEAHGLQDPAAHITEGTLPAVDQAEFKSVIAINPPTEPKEATTSQAEEAWDHSENSSWKKILNLLKVSVYTAELRWLKVDEDQLRFYINLLDPQPNTESAEIQTQLQNLLDAFKIPIIHRIYRLNLLDPTFDVLRPKSTVMTPDSQPAPQASEKRVSHLSDWILDTIENIKDATQFDKLTRSSHNTDRQAKTESGAPLTIAAPDLTALRAITKEKNQNQNAPSASTNRKLDHSSPPIGSPPSLGSVSIEPAMDQKPRRDQTLTAGSVQPGHGGELSRSAEILDERLVGKLIPSEDLSAKLNSMDGALQGDPLHFIKDIIVDERIEIWNSLQGKLITLQSPSSGPDAAEQAKFPSLFLETSYLMGDFIFRHGMLPSHFIDNMEIFKRRTLVKMVELHIDLMFLRWGKKWFDNADAVIPQIGFLKTSPAVYHFQIDSRYDFFSTITPFRLINEILTTPPSSQLPVIDQKYVVFAVLKSIISHTQGNSPTDTGRPSSAFGRLREEFLHVNFLEEAEILSSAISKGPDVNHHHQDENLPIVRLIENLIDSFQNPPPYPVPGKPRLEFLNVYFVLDFLQQYYRPIIEAMGHGWQTPSLFQTQHKFMRGWLEYHRNPNVDPSCLPGEDRYTVFDIVSRAEEMMSYFMNGSELLPQRYSIMEAGDALVARQTSIFGWDKIRDIYRISAILRIPLHYLNQKMMANPIENAMQT</sequence>
<gene>
    <name evidence="2" type="ORF">PSHT_00675</name>
</gene>
<accession>A0A2S4WMM2</accession>
<dbReference type="EMBL" id="PKSM01000005">
    <property type="protein sequence ID" value="POW22947.1"/>
    <property type="molecule type" value="Genomic_DNA"/>
</dbReference>